<feature type="transmembrane region" description="Helical" evidence="4">
    <location>
        <begin position="159"/>
        <end position="180"/>
    </location>
</feature>
<dbReference type="EMBL" id="KZ858989">
    <property type="protein sequence ID" value="RDW26005.1"/>
    <property type="molecule type" value="Genomic_DNA"/>
</dbReference>
<evidence type="ECO:0000313" key="5">
    <source>
        <dbReference type="EMBL" id="AOW07315.1"/>
    </source>
</evidence>
<reference evidence="5 7" key="1">
    <citation type="journal article" date="2016" name="PLoS ONE">
        <title>Sequence Assembly of Yarrowia lipolytica Strain W29/CLIB89 Shows Transposable Element Diversity.</title>
        <authorList>
            <person name="Magnan C."/>
            <person name="Yu J."/>
            <person name="Chang I."/>
            <person name="Jahn E."/>
            <person name="Kanomata Y."/>
            <person name="Wu J."/>
            <person name="Zeller M."/>
            <person name="Oakes M."/>
            <person name="Baldi P."/>
            <person name="Sandmeyer S."/>
        </authorList>
    </citation>
    <scope>NUCLEOTIDE SEQUENCE [LARGE SCALE GENOMIC DNA]</scope>
    <source>
        <strain evidence="5">CLIB89</strain>
        <strain evidence="7">CLIB89(W29)</strain>
    </source>
</reference>
<evidence type="ECO:0000256" key="3">
    <source>
        <dbReference type="SAM" id="MobiDB-lite"/>
    </source>
</evidence>
<dbReference type="PANTHER" id="PTHR11360:SF319">
    <property type="entry name" value="MAJOR FACILITATOR SUPERFAMILY (MFS) PROFILE DOMAIN-CONTAINING PROTEIN"/>
    <property type="match status" value="1"/>
</dbReference>
<dbReference type="VEuPathDB" id="FungiDB:YALI1_F23214g"/>
<dbReference type="AlphaFoldDB" id="A0A1D8NNU7"/>
<comment type="similarity">
    <text evidence="2">Belongs to the major facilitator superfamily. Monocarboxylate porter (TC 2.A.1.13) family.</text>
</comment>
<comment type="subcellular location">
    <subcellularLocation>
        <location evidence="1">Membrane</location>
        <topology evidence="1">Multi-pass membrane protein</topology>
    </subcellularLocation>
</comment>
<feature type="transmembrane region" description="Helical" evidence="4">
    <location>
        <begin position="430"/>
        <end position="450"/>
    </location>
</feature>
<evidence type="ECO:0000313" key="6">
    <source>
        <dbReference type="EMBL" id="RDW26005.1"/>
    </source>
</evidence>
<dbReference type="Proteomes" id="UP000182444">
    <property type="component" value="Chromosome 1F"/>
</dbReference>
<dbReference type="eggNOG" id="KOG2504">
    <property type="taxonomic scope" value="Eukaryota"/>
</dbReference>
<sequence length="459" mass="49461">MSQLPPSPGSDIVPMAATVELEKEKEDASEEDAFKSEKSEPEETTEPVPNPMAGLPPPDVGLKAWLACLGAFCGIYASFGYINVVGMFEAFYLTNQLSNYSASTVSWITSLQIFLLVAGGLLFGPVAERYGPRYLAGVGTCFVVLGVFTTSASTKYWHFLLAQGICTSLGNSMLYYASLLGVSTWFKAKRGFTLGIAVAGSSIGGLTMPFMFSELEPRIGFPWTVRAIGFVLLGMALICTVTISSRIPANPKLPLLDIKKDLIAPYKNMHIWLLTAGIFMTFWGLFVPIGYMSVQGQSNGMSPRVSFYLISIYNGCSVVGRILPGIIADHVGGFNMHAFCTILCSVFIFALWIPARTNPPIIAFSAVFGIISGSSISLFPALVGMVTPVAEVGRRLGMVSFFVAFACLTCMPIAGQILLKDNGSFDGCQAWAGVFMFCGGVTIFITKLTIPGKTWKSRF</sequence>
<feature type="transmembrane region" description="Helical" evidence="4">
    <location>
        <begin position="192"/>
        <end position="212"/>
    </location>
</feature>
<feature type="transmembrane region" description="Helical" evidence="4">
    <location>
        <begin position="224"/>
        <end position="249"/>
    </location>
</feature>
<keyword evidence="4" id="KW-1133">Transmembrane helix</keyword>
<feature type="transmembrane region" description="Helical" evidence="4">
    <location>
        <begin position="361"/>
        <end position="384"/>
    </location>
</feature>
<dbReference type="Proteomes" id="UP000256601">
    <property type="component" value="Unassembled WGS sequence"/>
</dbReference>
<dbReference type="PANTHER" id="PTHR11360">
    <property type="entry name" value="MONOCARBOXYLATE TRANSPORTER"/>
    <property type="match status" value="1"/>
</dbReference>
<evidence type="ECO:0000256" key="2">
    <source>
        <dbReference type="ARBA" id="ARBA00006727"/>
    </source>
</evidence>
<dbReference type="Gene3D" id="1.20.1250.20">
    <property type="entry name" value="MFS general substrate transporter like domains"/>
    <property type="match status" value="2"/>
</dbReference>
<dbReference type="InterPro" id="IPR050327">
    <property type="entry name" value="Proton-linked_MCT"/>
</dbReference>
<protein>
    <submittedName>
        <fullName evidence="6">Major facilitator superfamily domain-containing protein</fullName>
    </submittedName>
</protein>
<feature type="transmembrane region" description="Helical" evidence="4">
    <location>
        <begin position="64"/>
        <end position="84"/>
    </location>
</feature>
<feature type="transmembrane region" description="Helical" evidence="4">
    <location>
        <begin position="396"/>
        <end position="418"/>
    </location>
</feature>
<proteinExistence type="inferred from homology"/>
<evidence type="ECO:0000256" key="4">
    <source>
        <dbReference type="SAM" id="Phobius"/>
    </source>
</evidence>
<feature type="transmembrane region" description="Helical" evidence="4">
    <location>
        <begin position="104"/>
        <end position="127"/>
    </location>
</feature>
<dbReference type="Pfam" id="PF07690">
    <property type="entry name" value="MFS_1"/>
    <property type="match status" value="1"/>
</dbReference>
<dbReference type="SUPFAM" id="SSF103473">
    <property type="entry name" value="MFS general substrate transporter"/>
    <property type="match status" value="1"/>
</dbReference>
<name>A0A1D8NNU7_YARLL</name>
<feature type="transmembrane region" description="Helical" evidence="4">
    <location>
        <begin position="270"/>
        <end position="293"/>
    </location>
</feature>
<accession>A0A1D8NNU7</accession>
<evidence type="ECO:0000313" key="8">
    <source>
        <dbReference type="Proteomes" id="UP000256601"/>
    </source>
</evidence>
<evidence type="ECO:0000256" key="1">
    <source>
        <dbReference type="ARBA" id="ARBA00004141"/>
    </source>
</evidence>
<feature type="region of interest" description="Disordered" evidence="3">
    <location>
        <begin position="21"/>
        <end position="53"/>
    </location>
</feature>
<dbReference type="OMA" id="YARANTY"/>
<keyword evidence="4" id="KW-0812">Transmembrane</keyword>
<reference evidence="6 8" key="2">
    <citation type="submission" date="2018-07" db="EMBL/GenBank/DDBJ databases">
        <title>Draft Genome Assemblies for Five Robust Yarrowia lipolytica Strains Exhibiting High Lipid Production and Pentose Sugar Utilization and Sugar Alcohol Secretion from Undetoxified Lignocellulosic Biomass Hydrolysates.</title>
        <authorList>
            <consortium name="DOE Joint Genome Institute"/>
            <person name="Walker C."/>
            <person name="Ryu S."/>
            <person name="Na H."/>
            <person name="Zane M."/>
            <person name="LaButti K."/>
            <person name="Lipzen A."/>
            <person name="Haridas S."/>
            <person name="Barry K."/>
            <person name="Grigoriev I.V."/>
            <person name="Quarterman J."/>
            <person name="Slininger P."/>
            <person name="Dien B."/>
            <person name="Trinh C.T."/>
        </authorList>
    </citation>
    <scope>NUCLEOTIDE SEQUENCE [LARGE SCALE GENOMIC DNA]</scope>
    <source>
        <strain evidence="6 8">YB392</strain>
    </source>
</reference>
<evidence type="ECO:0000313" key="7">
    <source>
        <dbReference type="Proteomes" id="UP000182444"/>
    </source>
</evidence>
<feature type="transmembrane region" description="Helical" evidence="4">
    <location>
        <begin position="336"/>
        <end position="355"/>
    </location>
</feature>
<dbReference type="InterPro" id="IPR011701">
    <property type="entry name" value="MFS"/>
</dbReference>
<feature type="compositionally biased region" description="Basic and acidic residues" evidence="3">
    <location>
        <begin position="21"/>
        <end position="41"/>
    </location>
</feature>
<dbReference type="KEGG" id="yli:2908875"/>
<dbReference type="VEuPathDB" id="FungiDB:YALI0_F17446g"/>
<dbReference type="CDD" id="cd17352">
    <property type="entry name" value="MFS_MCT_SLC16"/>
    <property type="match status" value="1"/>
</dbReference>
<dbReference type="RefSeq" id="XP_505536.1">
    <property type="nucleotide sequence ID" value="XM_505536.1"/>
</dbReference>
<keyword evidence="4" id="KW-0472">Membrane</keyword>
<dbReference type="OrthoDB" id="6509908at2759"/>
<dbReference type="GO" id="GO:0016020">
    <property type="term" value="C:membrane"/>
    <property type="evidence" value="ECO:0007669"/>
    <property type="project" value="UniProtKB-SubCell"/>
</dbReference>
<organism evidence="5 7">
    <name type="scientific">Yarrowia lipolytica</name>
    <name type="common">Candida lipolytica</name>
    <dbReference type="NCBI Taxonomy" id="4952"/>
    <lineage>
        <taxon>Eukaryota</taxon>
        <taxon>Fungi</taxon>
        <taxon>Dikarya</taxon>
        <taxon>Ascomycota</taxon>
        <taxon>Saccharomycotina</taxon>
        <taxon>Dipodascomycetes</taxon>
        <taxon>Dipodascales</taxon>
        <taxon>Dipodascales incertae sedis</taxon>
        <taxon>Yarrowia</taxon>
    </lineage>
</organism>
<feature type="transmembrane region" description="Helical" evidence="4">
    <location>
        <begin position="134"/>
        <end position="153"/>
    </location>
</feature>
<dbReference type="GO" id="GO:0022857">
    <property type="term" value="F:transmembrane transporter activity"/>
    <property type="evidence" value="ECO:0007669"/>
    <property type="project" value="InterPro"/>
</dbReference>
<dbReference type="GeneID" id="2908875"/>
<feature type="transmembrane region" description="Helical" evidence="4">
    <location>
        <begin position="305"/>
        <end position="324"/>
    </location>
</feature>
<gene>
    <name evidence="6" type="ORF">B0I71DRAFT_174725</name>
    <name evidence="5" type="ORF">YALI1_F23214g</name>
</gene>
<dbReference type="EMBL" id="CP017558">
    <property type="protein sequence ID" value="AOW07315.1"/>
    <property type="molecule type" value="Genomic_DNA"/>
</dbReference>
<dbReference type="InterPro" id="IPR036259">
    <property type="entry name" value="MFS_trans_sf"/>
</dbReference>